<keyword evidence="13" id="KW-1185">Reference proteome</keyword>
<evidence type="ECO:0000256" key="6">
    <source>
        <dbReference type="ARBA" id="ARBA00023136"/>
    </source>
</evidence>
<dbReference type="STRING" id="42514.ENSPNAP00000009823"/>
<name>A0A3B4CE84_PYGNA</name>
<organism evidence="12 13">
    <name type="scientific">Pygocentrus nattereri</name>
    <name type="common">Red-bellied piranha</name>
    <dbReference type="NCBI Taxonomy" id="42514"/>
    <lineage>
        <taxon>Eukaryota</taxon>
        <taxon>Metazoa</taxon>
        <taxon>Chordata</taxon>
        <taxon>Craniata</taxon>
        <taxon>Vertebrata</taxon>
        <taxon>Euteleostomi</taxon>
        <taxon>Actinopterygii</taxon>
        <taxon>Neopterygii</taxon>
        <taxon>Teleostei</taxon>
        <taxon>Ostariophysi</taxon>
        <taxon>Characiformes</taxon>
        <taxon>Characoidei</taxon>
        <taxon>Pygocentrus</taxon>
    </lineage>
</organism>
<reference evidence="12 13" key="1">
    <citation type="submission" date="2020-10" db="EMBL/GenBank/DDBJ databases">
        <title>Pygocentrus nattereri (red-bellied piranha) genome, fPygNat1, primary haplotype.</title>
        <authorList>
            <person name="Myers G."/>
            <person name="Meyer A."/>
            <person name="Karagic N."/>
            <person name="Pippel M."/>
            <person name="Winkler S."/>
            <person name="Tracey A."/>
            <person name="Wood J."/>
            <person name="Formenti G."/>
            <person name="Howe K."/>
            <person name="Fedrigo O."/>
            <person name="Jarvis E.D."/>
        </authorList>
    </citation>
    <scope>NUCLEOTIDE SEQUENCE [LARGE SCALE GENOMIC DNA]</scope>
</reference>
<feature type="transmembrane region" description="Helical" evidence="11">
    <location>
        <begin position="187"/>
        <end position="204"/>
    </location>
</feature>
<evidence type="ECO:0000256" key="7">
    <source>
        <dbReference type="ARBA" id="ARBA00034634"/>
    </source>
</evidence>
<keyword evidence="4" id="KW-0406">Ion transport</keyword>
<keyword evidence="4" id="KW-0813">Transport</keyword>
<evidence type="ECO:0000256" key="2">
    <source>
        <dbReference type="ARBA" id="ARBA00006939"/>
    </source>
</evidence>
<dbReference type="GeneID" id="108430791"/>
<dbReference type="InterPro" id="IPR003689">
    <property type="entry name" value="ZIP"/>
</dbReference>
<dbReference type="Proteomes" id="UP001501920">
    <property type="component" value="Chromosome 25"/>
</dbReference>
<keyword evidence="4" id="KW-0862">Zinc</keyword>
<protein>
    <recommendedName>
        <fullName evidence="8">Zinc transporter ZIP13</fullName>
    </recommendedName>
    <alternativeName>
        <fullName evidence="9">Solute carrier family 39 member 13</fullName>
    </alternativeName>
    <alternativeName>
        <fullName evidence="10">Zrt- and Irt-like protein 13</fullName>
    </alternativeName>
</protein>
<comment type="similarity">
    <text evidence="2">Belongs to the ZIP transporter (TC 2.A.5) family.</text>
</comment>
<dbReference type="GO" id="GO:0005385">
    <property type="term" value="F:zinc ion transmembrane transporter activity"/>
    <property type="evidence" value="ECO:0007669"/>
    <property type="project" value="TreeGrafter"/>
</dbReference>
<evidence type="ECO:0000256" key="4">
    <source>
        <dbReference type="ARBA" id="ARBA00022906"/>
    </source>
</evidence>
<dbReference type="RefSeq" id="XP_037390620.1">
    <property type="nucleotide sequence ID" value="XM_037534723.1"/>
</dbReference>
<dbReference type="PANTHER" id="PTHR16950:SF16">
    <property type="entry name" value="ZINC TRANSPORTER ZIP13"/>
    <property type="match status" value="1"/>
</dbReference>
<keyword evidence="4" id="KW-0864">Zinc transport</keyword>
<evidence type="ECO:0000256" key="11">
    <source>
        <dbReference type="SAM" id="Phobius"/>
    </source>
</evidence>
<feature type="transmembrane region" description="Helical" evidence="11">
    <location>
        <begin position="390"/>
        <end position="410"/>
    </location>
</feature>
<sequence>MAGTSRSEHFRTPFCLAAPYMLLTSAVQRSGLMSTGPGRPVWALAALLVGAALLALTSTSSSSGKKTAQTALTHATAAASGPGAWCAEEVLGFHTLTKMLSREGVDVWFCSLLGSIAVGLSGIFPLLVIPIEAGAVLKTEAGCQKLKKLLSFAIGGLLGDVFLHLLPEAWAHTCSSDGSQKHYRTQGLWVVMGLLFFLLLEKMFPDEDSALESKDINHANNPSSVDLRSDGFMSSQINGIFSNNSNSKPKADISSLPGTEKIKTSGYLNLLANCIDNFTHGLAVAGSFLVSRKVGFLTTFAILLHEIPHEVGDFAILLRAGFDRWSAARMQLSTALGGVLGACFALSAQSQQGAENATAWILPFSSGGFLYIALVNVVPDLLDETNPRHSLLQILLLFCGVGVMALLSTITD</sequence>
<feature type="transmembrane region" description="Helical" evidence="11">
    <location>
        <begin position="107"/>
        <end position="129"/>
    </location>
</feature>
<reference evidence="12" key="3">
    <citation type="submission" date="2025-09" db="UniProtKB">
        <authorList>
            <consortium name="Ensembl"/>
        </authorList>
    </citation>
    <scope>IDENTIFICATION</scope>
</reference>
<keyword evidence="5 11" id="KW-1133">Transmembrane helix</keyword>
<evidence type="ECO:0000256" key="1">
    <source>
        <dbReference type="ARBA" id="ARBA00004141"/>
    </source>
</evidence>
<proteinExistence type="inferred from homology"/>
<evidence type="ECO:0000313" key="12">
    <source>
        <dbReference type="Ensembl" id="ENSPNAP00000009823.2"/>
    </source>
</evidence>
<dbReference type="AlphaFoldDB" id="A0A3B4CE84"/>
<evidence type="ECO:0000256" key="3">
    <source>
        <dbReference type="ARBA" id="ARBA00022692"/>
    </source>
</evidence>
<dbReference type="Ensembl" id="ENSPNAT00000016289.2">
    <property type="protein sequence ID" value="ENSPNAP00000009823.2"/>
    <property type="gene ID" value="ENSPNAG00000015334.2"/>
</dbReference>
<feature type="transmembrane region" description="Helical" evidence="11">
    <location>
        <begin position="360"/>
        <end position="378"/>
    </location>
</feature>
<reference evidence="12" key="2">
    <citation type="submission" date="2025-08" db="UniProtKB">
        <authorList>
            <consortium name="Ensembl"/>
        </authorList>
    </citation>
    <scope>IDENTIFICATION</scope>
</reference>
<dbReference type="PANTHER" id="PTHR16950">
    <property type="entry name" value="ZINC TRANSPORTER SLC39A7 HISTIDINE-RICH MEMBRANE PROTEIN KE4"/>
    <property type="match status" value="1"/>
</dbReference>
<gene>
    <name evidence="12" type="primary">SLC39A13</name>
</gene>
<keyword evidence="6 11" id="KW-0472">Membrane</keyword>
<feature type="transmembrane region" description="Helical" evidence="11">
    <location>
        <begin position="328"/>
        <end position="348"/>
    </location>
</feature>
<evidence type="ECO:0000256" key="10">
    <source>
        <dbReference type="ARBA" id="ARBA00042972"/>
    </source>
</evidence>
<dbReference type="Pfam" id="PF02535">
    <property type="entry name" value="Zip"/>
    <property type="match status" value="1"/>
</dbReference>
<evidence type="ECO:0000256" key="5">
    <source>
        <dbReference type="ARBA" id="ARBA00022989"/>
    </source>
</evidence>
<evidence type="ECO:0000256" key="9">
    <source>
        <dbReference type="ARBA" id="ARBA00042542"/>
    </source>
</evidence>
<dbReference type="GO" id="GO:0016020">
    <property type="term" value="C:membrane"/>
    <property type="evidence" value="ECO:0007669"/>
    <property type="project" value="UniProtKB-SubCell"/>
</dbReference>
<keyword evidence="3 11" id="KW-0812">Transmembrane</keyword>
<feature type="transmembrane region" description="Helical" evidence="11">
    <location>
        <begin position="149"/>
        <end position="166"/>
    </location>
</feature>
<comment type="subcellular location">
    <subcellularLocation>
        <location evidence="1">Membrane</location>
        <topology evidence="1">Multi-pass membrane protein</topology>
    </subcellularLocation>
</comment>
<evidence type="ECO:0000256" key="8">
    <source>
        <dbReference type="ARBA" id="ARBA00040592"/>
    </source>
</evidence>
<comment type="catalytic activity">
    <reaction evidence="7">
        <text>Zn(2+)(in) = Zn(2+)(out)</text>
        <dbReference type="Rhea" id="RHEA:29351"/>
        <dbReference type="ChEBI" id="CHEBI:29105"/>
    </reaction>
</comment>
<feature type="transmembrane region" description="Helical" evidence="11">
    <location>
        <begin position="39"/>
        <end position="56"/>
    </location>
</feature>
<dbReference type="GO" id="GO:0006882">
    <property type="term" value="P:intracellular zinc ion homeostasis"/>
    <property type="evidence" value="ECO:0007669"/>
    <property type="project" value="TreeGrafter"/>
</dbReference>
<accession>A0A3B4CE84</accession>
<evidence type="ECO:0000313" key="13">
    <source>
        <dbReference type="Proteomes" id="UP001501920"/>
    </source>
</evidence>
<dbReference type="GeneTree" id="ENSGT00940000157349"/>